<dbReference type="Pfam" id="PF07859">
    <property type="entry name" value="Abhydrolase_3"/>
    <property type="match status" value="1"/>
</dbReference>
<reference evidence="3" key="1">
    <citation type="journal article" date="2020" name="Stud. Mycol.">
        <title>101 Dothideomycetes genomes: a test case for predicting lifestyles and emergence of pathogens.</title>
        <authorList>
            <person name="Haridas S."/>
            <person name="Albert R."/>
            <person name="Binder M."/>
            <person name="Bloem J."/>
            <person name="Labutti K."/>
            <person name="Salamov A."/>
            <person name="Andreopoulos B."/>
            <person name="Baker S."/>
            <person name="Barry K."/>
            <person name="Bills G."/>
            <person name="Bluhm B."/>
            <person name="Cannon C."/>
            <person name="Castanera R."/>
            <person name="Culley D."/>
            <person name="Daum C."/>
            <person name="Ezra D."/>
            <person name="Gonzalez J."/>
            <person name="Henrissat B."/>
            <person name="Kuo A."/>
            <person name="Liang C."/>
            <person name="Lipzen A."/>
            <person name="Lutzoni F."/>
            <person name="Magnuson J."/>
            <person name="Mondo S."/>
            <person name="Nolan M."/>
            <person name="Ohm R."/>
            <person name="Pangilinan J."/>
            <person name="Park H.-J."/>
            <person name="Ramirez L."/>
            <person name="Alfaro M."/>
            <person name="Sun H."/>
            <person name="Tritt A."/>
            <person name="Yoshinaga Y."/>
            <person name="Zwiers L.-H."/>
            <person name="Turgeon B."/>
            <person name="Goodwin S."/>
            <person name="Spatafora J."/>
            <person name="Crous P."/>
            <person name="Grigoriev I."/>
        </authorList>
    </citation>
    <scope>NUCLEOTIDE SEQUENCE</scope>
    <source>
        <strain evidence="3">CBS 133067</strain>
    </source>
</reference>
<dbReference type="Gene3D" id="3.40.50.1820">
    <property type="entry name" value="alpha/beta hydrolase"/>
    <property type="match status" value="1"/>
</dbReference>
<dbReference type="EMBL" id="ML978122">
    <property type="protein sequence ID" value="KAF2102593.1"/>
    <property type="molecule type" value="Genomic_DNA"/>
</dbReference>
<evidence type="ECO:0000313" key="4">
    <source>
        <dbReference type="Proteomes" id="UP000799772"/>
    </source>
</evidence>
<dbReference type="OrthoDB" id="408631at2759"/>
<proteinExistence type="predicted"/>
<evidence type="ECO:0000313" key="3">
    <source>
        <dbReference type="EMBL" id="KAF2102593.1"/>
    </source>
</evidence>
<sequence length="346" mass="39338">MAPRTREELEAYNKIDPEFEKEIKANPIPEKSLALEYFGHVGHRARFLAERRRFYPIPAQVPEVDETLLRVPMRDGYEITVKLYSPINPPAKGSPLVVMFHEGGWCMGDLTDEDQNCRMLARDLECICLNVDYRLAPKYKFPVGVNDCWDALQWAAKNAKGLQANPELGFVIGGASAGGNLVAVLTHVARDESLSPPLTGQYLCVPVVCAADELPDKYKDEYISWHANRQDPVLRNPGSSSVHKALKPDPASPLFSPLLWKDEEGRIAMGHKDLPRAYFQVCGMDPLRDDGLIYERMLREEFGIPTKLDLYPGFGHMWWSNFPRMSKSRWFVNDTLQGFKWLLQKS</sequence>
<keyword evidence="1" id="KW-0378">Hydrolase</keyword>
<comment type="caution">
    <text evidence="3">The sequence shown here is derived from an EMBL/GenBank/DDBJ whole genome shotgun (WGS) entry which is preliminary data.</text>
</comment>
<feature type="domain" description="Alpha/beta hydrolase fold-3" evidence="2">
    <location>
        <begin position="97"/>
        <end position="319"/>
    </location>
</feature>
<organism evidence="3 4">
    <name type="scientific">Rhizodiscina lignyota</name>
    <dbReference type="NCBI Taxonomy" id="1504668"/>
    <lineage>
        <taxon>Eukaryota</taxon>
        <taxon>Fungi</taxon>
        <taxon>Dikarya</taxon>
        <taxon>Ascomycota</taxon>
        <taxon>Pezizomycotina</taxon>
        <taxon>Dothideomycetes</taxon>
        <taxon>Pleosporomycetidae</taxon>
        <taxon>Aulographales</taxon>
        <taxon>Rhizodiscinaceae</taxon>
        <taxon>Rhizodiscina</taxon>
    </lineage>
</organism>
<dbReference type="AlphaFoldDB" id="A0A9P4INP4"/>
<evidence type="ECO:0000256" key="1">
    <source>
        <dbReference type="ARBA" id="ARBA00022801"/>
    </source>
</evidence>
<protein>
    <submittedName>
        <fullName evidence="3">Alpha/beta-hydrolase</fullName>
    </submittedName>
</protein>
<evidence type="ECO:0000259" key="2">
    <source>
        <dbReference type="Pfam" id="PF07859"/>
    </source>
</evidence>
<dbReference type="InterPro" id="IPR013094">
    <property type="entry name" value="AB_hydrolase_3"/>
</dbReference>
<dbReference type="InterPro" id="IPR050300">
    <property type="entry name" value="GDXG_lipolytic_enzyme"/>
</dbReference>
<gene>
    <name evidence="3" type="ORF">NA57DRAFT_71581</name>
</gene>
<dbReference type="InterPro" id="IPR029058">
    <property type="entry name" value="AB_hydrolase_fold"/>
</dbReference>
<keyword evidence="4" id="KW-1185">Reference proteome</keyword>
<dbReference type="PANTHER" id="PTHR48081:SF8">
    <property type="entry name" value="ALPHA_BETA HYDROLASE FOLD-3 DOMAIN-CONTAINING PROTEIN-RELATED"/>
    <property type="match status" value="1"/>
</dbReference>
<dbReference type="Proteomes" id="UP000799772">
    <property type="component" value="Unassembled WGS sequence"/>
</dbReference>
<name>A0A9P4INP4_9PEZI</name>
<dbReference type="GO" id="GO:0016787">
    <property type="term" value="F:hydrolase activity"/>
    <property type="evidence" value="ECO:0007669"/>
    <property type="project" value="UniProtKB-KW"/>
</dbReference>
<dbReference type="SUPFAM" id="SSF53474">
    <property type="entry name" value="alpha/beta-Hydrolases"/>
    <property type="match status" value="1"/>
</dbReference>
<dbReference type="PANTHER" id="PTHR48081">
    <property type="entry name" value="AB HYDROLASE SUPERFAMILY PROTEIN C4A8.06C"/>
    <property type="match status" value="1"/>
</dbReference>
<accession>A0A9P4INP4</accession>